<keyword evidence="3" id="KW-0804">Transcription</keyword>
<dbReference type="InterPro" id="IPR036388">
    <property type="entry name" value="WH-like_DNA-bd_sf"/>
</dbReference>
<feature type="domain" description="HTH gntR-type" evidence="4">
    <location>
        <begin position="9"/>
        <end position="77"/>
    </location>
</feature>
<dbReference type="Pfam" id="PF00392">
    <property type="entry name" value="GntR"/>
    <property type="match status" value="1"/>
</dbReference>
<dbReference type="STRING" id="459525.SAMN04488137_0706"/>
<dbReference type="PANTHER" id="PTHR38445">
    <property type="entry name" value="HTH-TYPE TRANSCRIPTIONAL REPRESSOR YTRA"/>
    <property type="match status" value="1"/>
</dbReference>
<accession>A0A1G9U521</accession>
<dbReference type="Gene3D" id="1.10.10.10">
    <property type="entry name" value="Winged helix-like DNA-binding domain superfamily/Winged helix DNA-binding domain"/>
    <property type="match status" value="1"/>
</dbReference>
<evidence type="ECO:0000256" key="2">
    <source>
        <dbReference type="ARBA" id="ARBA00023125"/>
    </source>
</evidence>
<evidence type="ECO:0000256" key="1">
    <source>
        <dbReference type="ARBA" id="ARBA00023015"/>
    </source>
</evidence>
<dbReference type="SMART" id="SM00345">
    <property type="entry name" value="HTH_GNTR"/>
    <property type="match status" value="1"/>
</dbReference>
<sequence>MAEDFNASKPIYLQLADRINRQILRKELENGQKLPSVREMAIQSGVNPNTVQRTYSELERMGSVESKRGQGTFVTEDQSVLSQLRQRLKKEQISSFFEDMKEMGFTSDEMISGLKEYISDEERGETND</sequence>
<evidence type="ECO:0000256" key="3">
    <source>
        <dbReference type="ARBA" id="ARBA00023163"/>
    </source>
</evidence>
<evidence type="ECO:0000259" key="4">
    <source>
        <dbReference type="PROSITE" id="PS50949"/>
    </source>
</evidence>
<proteinExistence type="predicted"/>
<evidence type="ECO:0000313" key="6">
    <source>
        <dbReference type="Proteomes" id="UP000199544"/>
    </source>
</evidence>
<dbReference type="AlphaFoldDB" id="A0A1G9U521"/>
<dbReference type="InterPro" id="IPR036390">
    <property type="entry name" value="WH_DNA-bd_sf"/>
</dbReference>
<dbReference type="OrthoDB" id="362473at2"/>
<keyword evidence="6" id="KW-1185">Reference proteome</keyword>
<protein>
    <submittedName>
        <fullName evidence="5">GntR family transcriptional regulator</fullName>
    </submittedName>
</protein>
<keyword evidence="2" id="KW-0238">DNA-binding</keyword>
<keyword evidence="1" id="KW-0805">Transcription regulation</keyword>
<dbReference type="GO" id="GO:0003677">
    <property type="term" value="F:DNA binding"/>
    <property type="evidence" value="ECO:0007669"/>
    <property type="project" value="UniProtKB-KW"/>
</dbReference>
<dbReference type="InterPro" id="IPR000524">
    <property type="entry name" value="Tscrpt_reg_HTH_GntR"/>
</dbReference>
<dbReference type="PROSITE" id="PS50949">
    <property type="entry name" value="HTH_GNTR"/>
    <property type="match status" value="1"/>
</dbReference>
<dbReference type="RefSeq" id="WP_090232595.1">
    <property type="nucleotide sequence ID" value="NZ_FNHW01000001.1"/>
</dbReference>
<name>A0A1G9U521_9BACL</name>
<organism evidence="5 6">
    <name type="scientific">Fictibacillus solisalsi</name>
    <dbReference type="NCBI Taxonomy" id="459525"/>
    <lineage>
        <taxon>Bacteria</taxon>
        <taxon>Bacillati</taxon>
        <taxon>Bacillota</taxon>
        <taxon>Bacilli</taxon>
        <taxon>Bacillales</taxon>
        <taxon>Fictibacillaceae</taxon>
        <taxon>Fictibacillus</taxon>
    </lineage>
</organism>
<dbReference type="SUPFAM" id="SSF46785">
    <property type="entry name" value="Winged helix' DNA-binding domain"/>
    <property type="match status" value="1"/>
</dbReference>
<gene>
    <name evidence="5" type="ORF">SAMN04488137_0706</name>
</gene>
<dbReference type="Proteomes" id="UP000199544">
    <property type="component" value="Unassembled WGS sequence"/>
</dbReference>
<dbReference type="EMBL" id="FNHW01000001">
    <property type="protein sequence ID" value="SDM55080.1"/>
    <property type="molecule type" value="Genomic_DNA"/>
</dbReference>
<dbReference type="PANTHER" id="PTHR38445:SF6">
    <property type="entry name" value="GNTR-FAMILY TRANSCRIPTIONAL REGULATOR"/>
    <property type="match status" value="1"/>
</dbReference>
<dbReference type="GO" id="GO:0003700">
    <property type="term" value="F:DNA-binding transcription factor activity"/>
    <property type="evidence" value="ECO:0007669"/>
    <property type="project" value="InterPro"/>
</dbReference>
<dbReference type="CDD" id="cd07377">
    <property type="entry name" value="WHTH_GntR"/>
    <property type="match status" value="1"/>
</dbReference>
<evidence type="ECO:0000313" key="5">
    <source>
        <dbReference type="EMBL" id="SDM55080.1"/>
    </source>
</evidence>
<reference evidence="6" key="1">
    <citation type="submission" date="2016-10" db="EMBL/GenBank/DDBJ databases">
        <authorList>
            <person name="Varghese N."/>
            <person name="Submissions S."/>
        </authorList>
    </citation>
    <scope>NUCLEOTIDE SEQUENCE [LARGE SCALE GENOMIC DNA]</scope>
    <source>
        <strain evidence="6">CGMCC 1.6854</strain>
    </source>
</reference>